<dbReference type="EMBL" id="DSMG01000049">
    <property type="protein sequence ID" value="HDX30690.1"/>
    <property type="molecule type" value="Genomic_DNA"/>
</dbReference>
<reference evidence="2" key="1">
    <citation type="journal article" date="2020" name="mSystems">
        <title>Genome- and Community-Level Interaction Insights into Carbon Utilization and Element Cycling Functions of Hydrothermarchaeota in Hydrothermal Sediment.</title>
        <authorList>
            <person name="Zhou Z."/>
            <person name="Liu Y."/>
            <person name="Xu W."/>
            <person name="Pan J."/>
            <person name="Luo Z.H."/>
            <person name="Li M."/>
        </authorList>
    </citation>
    <scope>NUCLEOTIDE SEQUENCE [LARGE SCALE GENOMIC DNA]</scope>
    <source>
        <strain evidence="2">SpSt-289</strain>
    </source>
</reference>
<organism evidence="2">
    <name type="scientific">Caldilinea aerophila</name>
    <dbReference type="NCBI Taxonomy" id="133453"/>
    <lineage>
        <taxon>Bacteria</taxon>
        <taxon>Bacillati</taxon>
        <taxon>Chloroflexota</taxon>
        <taxon>Caldilineae</taxon>
        <taxon>Caldilineales</taxon>
        <taxon>Caldilineaceae</taxon>
        <taxon>Caldilinea</taxon>
    </lineage>
</organism>
<name>A0A7C1JX25_9CHLR</name>
<sequence>MPDSPEISNLRQQLYELRLRANRVQQAVLQTTDPDRLTNLLAEAGNIEAEIARVERALQAAETSAPQAMREERIRTAVTRSMATTRLAATVKLRMAHVPTAIYHLLDEATNPLLEITVENGDLKPRRLRVFSRLEGYSADAVDTIELEARGKAGASRTIPQLPTLFPDRIQSVQELTRATVSVLVEELGGAIETHETLTVWLLARNAAPLAVRDPASGGWVDLSRYFGAFVTPNRREVILFLRRAAEKHPERQLAGYQSDVTLQVRAIYDALKQDAEITYVNSLVAFNPDQSARGQRVRLPRETLEEKQANCIDGTLLFASLLEAATLNPAIVIVPGHAFVGWESGPNSGVWDYLETTMIGSNSFEEARTIGRQKAAFWEKQATSPEKTHVFRRWSLRDLRTVYGITPLE</sequence>
<protein>
    <submittedName>
        <fullName evidence="2">Transglutaminase domain-containing protein</fullName>
    </submittedName>
</protein>
<comment type="caution">
    <text evidence="2">The sequence shown here is derived from an EMBL/GenBank/DDBJ whole genome shotgun (WGS) entry which is preliminary data.</text>
</comment>
<gene>
    <name evidence="2" type="ORF">ENQ20_04260</name>
</gene>
<evidence type="ECO:0000256" key="1">
    <source>
        <dbReference type="SAM" id="Coils"/>
    </source>
</evidence>
<accession>A0A7C1JX25</accession>
<keyword evidence="1" id="KW-0175">Coiled coil</keyword>
<feature type="coiled-coil region" evidence="1">
    <location>
        <begin position="7"/>
        <end position="71"/>
    </location>
</feature>
<evidence type="ECO:0000313" key="2">
    <source>
        <dbReference type="EMBL" id="HDX30690.1"/>
    </source>
</evidence>
<dbReference type="AlphaFoldDB" id="A0A7C1JX25"/>
<proteinExistence type="predicted"/>